<dbReference type="GO" id="GO:0016746">
    <property type="term" value="F:acyltransferase activity"/>
    <property type="evidence" value="ECO:0007669"/>
    <property type="project" value="UniProtKB-KW"/>
</dbReference>
<accession>A0ABW5RQ51</accession>
<keyword evidence="2" id="KW-0808">Transferase</keyword>
<dbReference type="Proteomes" id="UP001597506">
    <property type="component" value="Unassembled WGS sequence"/>
</dbReference>
<name>A0ABW5RQ51_9BACI</name>
<evidence type="ECO:0000259" key="1">
    <source>
        <dbReference type="PROSITE" id="PS51186"/>
    </source>
</evidence>
<evidence type="ECO:0000313" key="2">
    <source>
        <dbReference type="EMBL" id="MFD2680810.1"/>
    </source>
</evidence>
<keyword evidence="3" id="KW-1185">Reference proteome</keyword>
<gene>
    <name evidence="2" type="ORF">ACFSUL_08555</name>
</gene>
<keyword evidence="2" id="KW-0012">Acyltransferase</keyword>
<comment type="caution">
    <text evidence="2">The sequence shown here is derived from an EMBL/GenBank/DDBJ whole genome shotgun (WGS) entry which is preliminary data.</text>
</comment>
<dbReference type="EMBL" id="JBHUMF010000017">
    <property type="protein sequence ID" value="MFD2680810.1"/>
    <property type="molecule type" value="Genomic_DNA"/>
</dbReference>
<organism evidence="2 3">
    <name type="scientific">Bacillus seohaeanensis</name>
    <dbReference type="NCBI Taxonomy" id="284580"/>
    <lineage>
        <taxon>Bacteria</taxon>
        <taxon>Bacillati</taxon>
        <taxon>Bacillota</taxon>
        <taxon>Bacilli</taxon>
        <taxon>Bacillales</taxon>
        <taxon>Bacillaceae</taxon>
        <taxon>Bacillus</taxon>
    </lineage>
</organism>
<dbReference type="InterPro" id="IPR000182">
    <property type="entry name" value="GNAT_dom"/>
</dbReference>
<dbReference type="RefSeq" id="WP_377934528.1">
    <property type="nucleotide sequence ID" value="NZ_JBHUMF010000017.1"/>
</dbReference>
<dbReference type="PROSITE" id="PS51186">
    <property type="entry name" value="GNAT"/>
    <property type="match status" value="1"/>
</dbReference>
<dbReference type="SUPFAM" id="SSF55729">
    <property type="entry name" value="Acyl-CoA N-acyltransferases (Nat)"/>
    <property type="match status" value="1"/>
</dbReference>
<dbReference type="InterPro" id="IPR016181">
    <property type="entry name" value="Acyl_CoA_acyltransferase"/>
</dbReference>
<sequence length="146" mass="16354">MLKMIRQAVKEDFGSIVEMLEKAGLSTEGVEEAIESFLVVEDGEENLIGTLGVEIQNRTGLLRSLVITKELGGDDLFSLFQEVLKLSKERGLEKLFLISNRKASIDFFHLLGFAEAKEDDVEELAEFTHAQKLSTVDECVVMKLIF</sequence>
<reference evidence="3" key="1">
    <citation type="journal article" date="2019" name="Int. J. Syst. Evol. Microbiol.">
        <title>The Global Catalogue of Microorganisms (GCM) 10K type strain sequencing project: providing services to taxonomists for standard genome sequencing and annotation.</title>
        <authorList>
            <consortium name="The Broad Institute Genomics Platform"/>
            <consortium name="The Broad Institute Genome Sequencing Center for Infectious Disease"/>
            <person name="Wu L."/>
            <person name="Ma J."/>
        </authorList>
    </citation>
    <scope>NUCLEOTIDE SEQUENCE [LARGE SCALE GENOMIC DNA]</scope>
    <source>
        <strain evidence="3">KCTC 3913</strain>
    </source>
</reference>
<proteinExistence type="predicted"/>
<dbReference type="EC" id="2.3.-.-" evidence="2"/>
<feature type="domain" description="N-acetyltransferase" evidence="1">
    <location>
        <begin position="3"/>
        <end position="134"/>
    </location>
</feature>
<dbReference type="Gene3D" id="3.40.630.30">
    <property type="match status" value="1"/>
</dbReference>
<evidence type="ECO:0000313" key="3">
    <source>
        <dbReference type="Proteomes" id="UP001597506"/>
    </source>
</evidence>
<protein>
    <submittedName>
        <fullName evidence="2">GNAT family N-acetyltransferase</fullName>
        <ecNumber evidence="2">2.3.-.-</ecNumber>
    </submittedName>
</protein>